<accession>A0A1L0DHI4</accession>
<name>A0A1L0DHI4_9ASCO</name>
<feature type="compositionally biased region" description="Low complexity" evidence="2">
    <location>
        <begin position="119"/>
        <end position="131"/>
    </location>
</feature>
<feature type="compositionally biased region" description="Basic and acidic residues" evidence="2">
    <location>
        <begin position="1176"/>
        <end position="1187"/>
    </location>
</feature>
<evidence type="ECO:0000256" key="2">
    <source>
        <dbReference type="SAM" id="MobiDB-lite"/>
    </source>
</evidence>
<dbReference type="InterPro" id="IPR032675">
    <property type="entry name" value="LRR_dom_sf"/>
</dbReference>
<evidence type="ECO:0000256" key="1">
    <source>
        <dbReference type="ARBA" id="ARBA00022737"/>
    </source>
</evidence>
<dbReference type="PANTHER" id="PTHR24111">
    <property type="entry name" value="LEUCINE-RICH REPEAT-CONTAINING PROTEIN 34"/>
    <property type="match status" value="1"/>
</dbReference>
<sequence length="1244" mass="137216">MSVPSAADIETGVSNGDVDWLFRGKSKKLTKKLAPDHRLSVCSESKDSRRSSAEKDRDDRAKDADSKDSKFEVPGASNGPATSKPLPSMPQPPAVAIPKTPASNVTTKSQGPRSPAPKSPTSKSPTRPSEPNSVAEDSTASDTGLKFRFARSRSTSAPQIPDSDQLNSSASTKRRSSVNFIPGSSGASPAPADQADAATSQPSSANVSRSSSGRGKSFFSSLSSKFKSSSLSSQSTSASANGSHGSPNLSPATSIPHKLNPSLIGSGSHGHVDQDLASLVVRPPAEGGIPIAQQRKLSNSSSPKLSFEKEKGGFFKRRGLVEVLRSPSQRQVLNKNLCKNKGLLPEIQEPQLRRVAFALDKLDDDPQQQIPSRRPRKGNVLIPEDLTAPIPRLAQGISSSDGRTMPSDSKYTEKELQLAIEAQKRALLEAEKHAMEAHLSAKKLAVQISQYKATGKNCVPDEDEVMDGVENIEIDKPLHLHENHFQETEDPAEFNAKDATLEMIYTRCCHLREILPIPATLKQLKNKTRPLQVLKLLNPKPTLIDVLSFSDFIAITPINTIIFDNVTMSTEMLKHLLSALVHNKHLEKLSLRNVPIDSTGWLYLCEFLNRNHTVKKLDISQQRVKQVTKHTSFRSAMNWDLFIKALVARNGIEELVMGGCKLSDDTFENLLENALSISTCRLGMAATEINVEKCEMVADWISRTDSKCVGLDIAYNDLSHGQLRPFIKVFNTKTVNLIFFSLNSTNLTDVDEVYELFRGLSNVKTLKFLDLSSLPQLFPSVISKLNKTLPSFYCLKRIHFDLNELSSESIEALSDILPKINGLVHVSLLGNRNLDRRSIAAIYSAVKLSAIFTVDLDYDLVPDELSQRLALYLMRNMDRTIRPDINNFSGETEQDDVMFDGTLLMERAEKMLMESDKNSGETDFKLQMIITNALLEKTNAIRKDIHKIIDNLFERRNQGNLSFEGKENLLRFCLLDAALEKVVHLFEQKAEMFSTPLSPSPSVQIPLNAAQVGDHDLLHESSSALLDAGPILMAKNSRPSLHAETFQGVDQTFQPHSVVVEAKSDGSKIPVDNLTGHPVLMRSISQTSVHAKEQELEEGEFHRWGYFMEHRNNDSDGIQDNTPQALPLPALPSGSELREAIIDAKGIDSVTQLISKINTNRVSLDKIYNIDGLDAKQSPRIDGEQKTDQSANDGEVFEDASERIPGDGEDLGSIDSEEEHTVHPVVDEAYDKLLNEAERVRSYK</sequence>
<dbReference type="OrthoDB" id="8436363at2759"/>
<protein>
    <submittedName>
        <fullName evidence="3">CIC11C00000003636</fullName>
    </submittedName>
</protein>
<feature type="compositionally biased region" description="Basic and acidic residues" evidence="2">
    <location>
        <begin position="33"/>
        <end position="71"/>
    </location>
</feature>
<dbReference type="Gene3D" id="3.80.10.10">
    <property type="entry name" value="Ribonuclease Inhibitor"/>
    <property type="match status" value="2"/>
</dbReference>
<dbReference type="Proteomes" id="UP000182334">
    <property type="component" value="Chromosome V"/>
</dbReference>
<dbReference type="InterPro" id="IPR052201">
    <property type="entry name" value="LRR-containing_regulator"/>
</dbReference>
<feature type="compositionally biased region" description="Basic and acidic residues" evidence="2">
    <location>
        <begin position="1219"/>
        <end position="1228"/>
    </location>
</feature>
<feature type="compositionally biased region" description="Polar residues" evidence="2">
    <location>
        <begin position="101"/>
        <end position="111"/>
    </location>
</feature>
<dbReference type="EMBL" id="LT635760">
    <property type="protein sequence ID" value="SGZ55980.1"/>
    <property type="molecule type" value="Genomic_DNA"/>
</dbReference>
<reference evidence="3 4" key="1">
    <citation type="submission" date="2016-10" db="EMBL/GenBank/DDBJ databases">
        <authorList>
            <person name="de Groot N.N."/>
        </authorList>
    </citation>
    <scope>NUCLEOTIDE SEQUENCE [LARGE SCALE GENOMIC DNA]</scope>
    <source>
        <strain evidence="3 4">CBS 141442</strain>
    </source>
</reference>
<feature type="compositionally biased region" description="Polar residues" evidence="2">
    <location>
        <begin position="152"/>
        <end position="171"/>
    </location>
</feature>
<evidence type="ECO:0000313" key="4">
    <source>
        <dbReference type="Proteomes" id="UP000182334"/>
    </source>
</evidence>
<evidence type="ECO:0000313" key="3">
    <source>
        <dbReference type="EMBL" id="SGZ55980.1"/>
    </source>
</evidence>
<proteinExistence type="predicted"/>
<feature type="region of interest" description="Disordered" evidence="2">
    <location>
        <begin position="1176"/>
        <end position="1228"/>
    </location>
</feature>
<organism evidence="3 4">
    <name type="scientific">Sungouiella intermedia</name>
    <dbReference type="NCBI Taxonomy" id="45354"/>
    <lineage>
        <taxon>Eukaryota</taxon>
        <taxon>Fungi</taxon>
        <taxon>Dikarya</taxon>
        <taxon>Ascomycota</taxon>
        <taxon>Saccharomycotina</taxon>
        <taxon>Pichiomycetes</taxon>
        <taxon>Metschnikowiaceae</taxon>
        <taxon>Sungouiella</taxon>
    </lineage>
</organism>
<dbReference type="SUPFAM" id="SSF52047">
    <property type="entry name" value="RNI-like"/>
    <property type="match status" value="1"/>
</dbReference>
<keyword evidence="1" id="KW-0677">Repeat</keyword>
<feature type="region of interest" description="Disordered" evidence="2">
    <location>
        <begin position="29"/>
        <end position="270"/>
    </location>
</feature>
<feature type="compositionally biased region" description="Low complexity" evidence="2">
    <location>
        <begin position="182"/>
        <end position="243"/>
    </location>
</feature>
<feature type="compositionally biased region" description="Polar residues" evidence="2">
    <location>
        <begin position="244"/>
        <end position="253"/>
    </location>
</feature>
<keyword evidence="4" id="KW-1185">Reference proteome</keyword>
<feature type="compositionally biased region" description="Acidic residues" evidence="2">
    <location>
        <begin position="1207"/>
        <end position="1218"/>
    </location>
</feature>
<dbReference type="PANTHER" id="PTHR24111:SF0">
    <property type="entry name" value="LEUCINE-RICH REPEAT-CONTAINING PROTEIN"/>
    <property type="match status" value="1"/>
</dbReference>
<gene>
    <name evidence="3" type="ORF">SAMEA4029010_CIC11G00000003636</name>
</gene>
<dbReference type="AlphaFoldDB" id="A0A1L0DHI4"/>